<dbReference type="Proteomes" id="UP001163115">
    <property type="component" value="Chromosome"/>
</dbReference>
<reference evidence="6" key="1">
    <citation type="submission" date="2022-11" db="EMBL/GenBank/DDBJ databases">
        <title>Lacrimispora xylanolytica sy1, complete genome.</title>
        <authorList>
            <person name="Choi S."/>
        </authorList>
    </citation>
    <scope>NUCLEOTIDE SEQUENCE</scope>
    <source>
        <strain evidence="6">Sy1</strain>
    </source>
</reference>
<organism evidence="6 7">
    <name type="scientific">Lacrimispora xylanolytica</name>
    <dbReference type="NCBI Taxonomy" id="29375"/>
    <lineage>
        <taxon>Bacteria</taxon>
        <taxon>Bacillati</taxon>
        <taxon>Bacillota</taxon>
        <taxon>Clostridia</taxon>
        <taxon>Lachnospirales</taxon>
        <taxon>Lachnospiraceae</taxon>
        <taxon>Lacrimispora</taxon>
    </lineage>
</organism>
<dbReference type="Pfam" id="PF03466">
    <property type="entry name" value="LysR_substrate"/>
    <property type="match status" value="1"/>
</dbReference>
<proteinExistence type="inferred from homology"/>
<gene>
    <name evidence="6" type="ORF">OW255_11140</name>
</gene>
<keyword evidence="3" id="KW-0238">DNA-binding</keyword>
<evidence type="ECO:0000313" key="6">
    <source>
        <dbReference type="EMBL" id="WAJ22139.1"/>
    </source>
</evidence>
<comment type="similarity">
    <text evidence="1">Belongs to the LysR transcriptional regulatory family.</text>
</comment>
<dbReference type="PRINTS" id="PR00039">
    <property type="entry name" value="HTHLYSR"/>
</dbReference>
<dbReference type="InterPro" id="IPR036388">
    <property type="entry name" value="WH-like_DNA-bd_sf"/>
</dbReference>
<evidence type="ECO:0000256" key="4">
    <source>
        <dbReference type="ARBA" id="ARBA00023163"/>
    </source>
</evidence>
<dbReference type="InterPro" id="IPR005119">
    <property type="entry name" value="LysR_subst-bd"/>
</dbReference>
<dbReference type="CDD" id="cd05466">
    <property type="entry name" value="PBP2_LTTR_substrate"/>
    <property type="match status" value="1"/>
</dbReference>
<dbReference type="Gene3D" id="3.40.190.290">
    <property type="match status" value="1"/>
</dbReference>
<dbReference type="SUPFAM" id="SSF53850">
    <property type="entry name" value="Periplasmic binding protein-like II"/>
    <property type="match status" value="1"/>
</dbReference>
<evidence type="ECO:0000256" key="1">
    <source>
        <dbReference type="ARBA" id="ARBA00009437"/>
    </source>
</evidence>
<evidence type="ECO:0000256" key="3">
    <source>
        <dbReference type="ARBA" id="ARBA00023125"/>
    </source>
</evidence>
<protein>
    <submittedName>
        <fullName evidence="6">LysR family transcriptional regulator</fullName>
    </submittedName>
</protein>
<accession>A0ABY7A884</accession>
<dbReference type="PROSITE" id="PS50931">
    <property type="entry name" value="HTH_LYSR"/>
    <property type="match status" value="1"/>
</dbReference>
<sequence length="304" mass="34652">MIRWIDDFLALAEHKSFSTAADSIYISQSALSKHIKAIENELGVVLFVRSNTKAELTEAGKIYLEYALNIRNFSHELRLKLNKFGISPCIYRLNIGTIPCLAESGIMEPLLDFQETYTNYSVQISESDQSYLMKQLTQKEIDAAICRTDLLPDKGYDIVPLVTDEMVLICNKDTFPFEQGSEIDLAGFKPDHVYTISKNSDIYRLAKMQLDQIGYKKEISGTVPRHMMIFPILIQKGGCALLPKQLANLYMFPQLTYYRIRGAVKTGIGLVKLSANDDNPQLYEKTNVLLDFFKQMKENKKVMM</sequence>
<dbReference type="InterPro" id="IPR036390">
    <property type="entry name" value="WH_DNA-bd_sf"/>
</dbReference>
<dbReference type="InterPro" id="IPR000847">
    <property type="entry name" value="LysR_HTH_N"/>
</dbReference>
<keyword evidence="7" id="KW-1185">Reference proteome</keyword>
<keyword evidence="2" id="KW-0805">Transcription regulation</keyword>
<dbReference type="RefSeq" id="WP_024835854.1">
    <property type="nucleotide sequence ID" value="NZ_CP113524.1"/>
</dbReference>
<evidence type="ECO:0000259" key="5">
    <source>
        <dbReference type="PROSITE" id="PS50931"/>
    </source>
</evidence>
<evidence type="ECO:0000256" key="2">
    <source>
        <dbReference type="ARBA" id="ARBA00023015"/>
    </source>
</evidence>
<dbReference type="Pfam" id="PF00126">
    <property type="entry name" value="HTH_1"/>
    <property type="match status" value="1"/>
</dbReference>
<dbReference type="EMBL" id="CP113524">
    <property type="protein sequence ID" value="WAJ22139.1"/>
    <property type="molecule type" value="Genomic_DNA"/>
</dbReference>
<dbReference type="SUPFAM" id="SSF46785">
    <property type="entry name" value="Winged helix' DNA-binding domain"/>
    <property type="match status" value="1"/>
</dbReference>
<keyword evidence="4" id="KW-0804">Transcription</keyword>
<name>A0ABY7A884_9FIRM</name>
<dbReference type="PANTHER" id="PTHR30126">
    <property type="entry name" value="HTH-TYPE TRANSCRIPTIONAL REGULATOR"/>
    <property type="match status" value="1"/>
</dbReference>
<evidence type="ECO:0000313" key="7">
    <source>
        <dbReference type="Proteomes" id="UP001163115"/>
    </source>
</evidence>
<feature type="domain" description="HTH lysR-type" evidence="5">
    <location>
        <begin position="1"/>
        <end position="57"/>
    </location>
</feature>
<dbReference type="Gene3D" id="1.10.10.10">
    <property type="entry name" value="Winged helix-like DNA-binding domain superfamily/Winged helix DNA-binding domain"/>
    <property type="match status" value="1"/>
</dbReference>